<evidence type="ECO:0000256" key="1">
    <source>
        <dbReference type="ARBA" id="ARBA00007626"/>
    </source>
</evidence>
<evidence type="ECO:0000313" key="4">
    <source>
        <dbReference type="EMBL" id="CAK9171713.1"/>
    </source>
</evidence>
<dbReference type="NCBIfam" id="TIGR00756">
    <property type="entry name" value="PPR"/>
    <property type="match status" value="4"/>
</dbReference>
<accession>A0ABC8TQI7</accession>
<evidence type="ECO:0000256" key="3">
    <source>
        <dbReference type="PROSITE-ProRule" id="PRU00708"/>
    </source>
</evidence>
<protein>
    <recommendedName>
        <fullName evidence="6">Pentatricopeptide repeat-containing protein</fullName>
    </recommendedName>
</protein>
<keyword evidence="5" id="KW-1185">Reference proteome</keyword>
<dbReference type="Proteomes" id="UP001642360">
    <property type="component" value="Unassembled WGS sequence"/>
</dbReference>
<comment type="similarity">
    <text evidence="1">Belongs to the PPR family. P subfamily.</text>
</comment>
<feature type="repeat" description="PPR" evidence="3">
    <location>
        <begin position="106"/>
        <end position="140"/>
    </location>
</feature>
<dbReference type="InterPro" id="IPR011990">
    <property type="entry name" value="TPR-like_helical_dom_sf"/>
</dbReference>
<feature type="repeat" description="PPR" evidence="3">
    <location>
        <begin position="50"/>
        <end position="84"/>
    </location>
</feature>
<name>A0ABC8TQI7_9AQUA</name>
<keyword evidence="2" id="KW-0677">Repeat</keyword>
<proteinExistence type="inferred from homology"/>
<dbReference type="PROSITE" id="PS51375">
    <property type="entry name" value="PPR"/>
    <property type="match status" value="4"/>
</dbReference>
<gene>
    <name evidence="4" type="ORF">ILEXP_LOCUS41311</name>
</gene>
<evidence type="ECO:0000313" key="5">
    <source>
        <dbReference type="Proteomes" id="UP001642360"/>
    </source>
</evidence>
<dbReference type="SUPFAM" id="SSF48452">
    <property type="entry name" value="TPR-like"/>
    <property type="match status" value="1"/>
</dbReference>
<sequence>MDFLNEMQQKGLKTNAITYTILISAFCNANNIDKAMALFDEMLKTGCSPDAIVYYCLISSLSQAGRVDDASSVASMMKKVGFDRKNRLEKAYEMLKDLEEAGVKPDSVTYNTLISYFSETGDFRTAHTLMRRMVKEGLVPTVVTYGTLIHAYCLVGNLDEAMKFFTDMSSASRLYNEWEE</sequence>
<comment type="caution">
    <text evidence="4">The sequence shown here is derived from an EMBL/GenBank/DDBJ whole genome shotgun (WGS) entry which is preliminary data.</text>
</comment>
<dbReference type="PANTHER" id="PTHR47447:SF17">
    <property type="entry name" value="OS12G0638900 PROTEIN"/>
    <property type="match status" value="1"/>
</dbReference>
<evidence type="ECO:0008006" key="6">
    <source>
        <dbReference type="Google" id="ProtNLM"/>
    </source>
</evidence>
<evidence type="ECO:0000256" key="2">
    <source>
        <dbReference type="ARBA" id="ARBA00022737"/>
    </source>
</evidence>
<dbReference type="Gene3D" id="1.25.40.10">
    <property type="entry name" value="Tetratricopeptide repeat domain"/>
    <property type="match status" value="2"/>
</dbReference>
<dbReference type="PANTHER" id="PTHR47447">
    <property type="entry name" value="OS03G0856100 PROTEIN"/>
    <property type="match status" value="1"/>
</dbReference>
<reference evidence="4 5" key="1">
    <citation type="submission" date="2024-02" db="EMBL/GenBank/DDBJ databases">
        <authorList>
            <person name="Vignale AGUSTIN F."/>
            <person name="Sosa J E."/>
            <person name="Modenutti C."/>
        </authorList>
    </citation>
    <scope>NUCLEOTIDE SEQUENCE [LARGE SCALE GENOMIC DNA]</scope>
</reference>
<dbReference type="InterPro" id="IPR002885">
    <property type="entry name" value="PPR_rpt"/>
</dbReference>
<dbReference type="EMBL" id="CAUOFW020005835">
    <property type="protein sequence ID" value="CAK9171713.1"/>
    <property type="molecule type" value="Genomic_DNA"/>
</dbReference>
<feature type="repeat" description="PPR" evidence="3">
    <location>
        <begin position="15"/>
        <end position="49"/>
    </location>
</feature>
<dbReference type="AlphaFoldDB" id="A0ABC8TQI7"/>
<feature type="repeat" description="PPR" evidence="3">
    <location>
        <begin position="141"/>
        <end position="171"/>
    </location>
</feature>
<dbReference type="Pfam" id="PF13041">
    <property type="entry name" value="PPR_2"/>
    <property type="match status" value="2"/>
</dbReference>
<organism evidence="4 5">
    <name type="scientific">Ilex paraguariensis</name>
    <name type="common">yerba mate</name>
    <dbReference type="NCBI Taxonomy" id="185542"/>
    <lineage>
        <taxon>Eukaryota</taxon>
        <taxon>Viridiplantae</taxon>
        <taxon>Streptophyta</taxon>
        <taxon>Embryophyta</taxon>
        <taxon>Tracheophyta</taxon>
        <taxon>Spermatophyta</taxon>
        <taxon>Magnoliopsida</taxon>
        <taxon>eudicotyledons</taxon>
        <taxon>Gunneridae</taxon>
        <taxon>Pentapetalae</taxon>
        <taxon>asterids</taxon>
        <taxon>campanulids</taxon>
        <taxon>Aquifoliales</taxon>
        <taxon>Aquifoliaceae</taxon>
        <taxon>Ilex</taxon>
    </lineage>
</organism>